<dbReference type="CDD" id="cd02440">
    <property type="entry name" value="AdoMet_MTases"/>
    <property type="match status" value="1"/>
</dbReference>
<keyword evidence="2" id="KW-0808">Transferase</keyword>
<dbReference type="SUPFAM" id="SSF53335">
    <property type="entry name" value="S-adenosyl-L-methionine-dependent methyltransferases"/>
    <property type="match status" value="1"/>
</dbReference>
<dbReference type="PROSITE" id="PS51682">
    <property type="entry name" value="SAM_OMT_I"/>
    <property type="match status" value="1"/>
</dbReference>
<evidence type="ECO:0000256" key="2">
    <source>
        <dbReference type="ARBA" id="ARBA00022679"/>
    </source>
</evidence>
<organism evidence="5 6">
    <name type="scientific">Nocardioides lentus</name>
    <dbReference type="NCBI Taxonomy" id="338077"/>
    <lineage>
        <taxon>Bacteria</taxon>
        <taxon>Bacillati</taxon>
        <taxon>Actinomycetota</taxon>
        <taxon>Actinomycetes</taxon>
        <taxon>Propionibacteriales</taxon>
        <taxon>Nocardioidaceae</taxon>
        <taxon>Nocardioides</taxon>
    </lineage>
</organism>
<comment type="caution">
    <text evidence="5">The sequence shown here is derived from an EMBL/GenBank/DDBJ whole genome shotgun (WGS) entry which is preliminary data.</text>
</comment>
<keyword evidence="3" id="KW-0949">S-adenosyl-L-methionine</keyword>
<dbReference type="InterPro" id="IPR002935">
    <property type="entry name" value="SAM_O-MeTrfase"/>
</dbReference>
<evidence type="ECO:0000313" key="5">
    <source>
        <dbReference type="EMBL" id="GAA1904428.1"/>
    </source>
</evidence>
<accession>A0ABP5A6S5</accession>
<protein>
    <recommendedName>
        <fullName evidence="7">SAM-dependent methyltransferase</fullName>
    </recommendedName>
</protein>
<evidence type="ECO:0000256" key="3">
    <source>
        <dbReference type="ARBA" id="ARBA00022691"/>
    </source>
</evidence>
<dbReference type="PANTHER" id="PTHR10509:SF14">
    <property type="entry name" value="CAFFEOYL-COA O-METHYLTRANSFERASE 3-RELATED"/>
    <property type="match status" value="1"/>
</dbReference>
<dbReference type="EMBL" id="BAAAMY010000001">
    <property type="protein sequence ID" value="GAA1904428.1"/>
    <property type="molecule type" value="Genomic_DNA"/>
</dbReference>
<name>A0ABP5A6S5_9ACTN</name>
<dbReference type="InterPro" id="IPR050362">
    <property type="entry name" value="Cation-dep_OMT"/>
</dbReference>
<evidence type="ECO:0000256" key="4">
    <source>
        <dbReference type="SAM" id="MobiDB-lite"/>
    </source>
</evidence>
<feature type="region of interest" description="Disordered" evidence="4">
    <location>
        <begin position="1"/>
        <end position="23"/>
    </location>
</feature>
<keyword evidence="1" id="KW-0489">Methyltransferase</keyword>
<reference evidence="6" key="1">
    <citation type="journal article" date="2019" name="Int. J. Syst. Evol. Microbiol.">
        <title>The Global Catalogue of Microorganisms (GCM) 10K type strain sequencing project: providing services to taxonomists for standard genome sequencing and annotation.</title>
        <authorList>
            <consortium name="The Broad Institute Genomics Platform"/>
            <consortium name="The Broad Institute Genome Sequencing Center for Infectious Disease"/>
            <person name="Wu L."/>
            <person name="Ma J."/>
        </authorList>
    </citation>
    <scope>NUCLEOTIDE SEQUENCE [LARGE SCALE GENOMIC DNA]</scope>
    <source>
        <strain evidence="6">JCM 14046</strain>
    </source>
</reference>
<evidence type="ECO:0000256" key="1">
    <source>
        <dbReference type="ARBA" id="ARBA00022603"/>
    </source>
</evidence>
<dbReference type="InterPro" id="IPR029063">
    <property type="entry name" value="SAM-dependent_MTases_sf"/>
</dbReference>
<dbReference type="Gene3D" id="3.40.50.150">
    <property type="entry name" value="Vaccinia Virus protein VP39"/>
    <property type="match status" value="1"/>
</dbReference>
<sequence length="300" mass="30664">MSAPASGADVLGPVDGPETTLRPVTPAGILAERLGDLVGRAEAGEDAASLLADLTRAHELAAGLEPYVAASTSPESDALAALAARTREARWADDSPLEAEMLSGHVEGRLLRALVRATGATRVLEVGMFTGYSALAMAEALDEGGTVVACELDPGVASFAQECFDASPAGARIDVRVGPAAETLAGLAAEGASYDLVFVDADKTGYADYVRLVLDTPLLAPGGLLALDNTLLQGEPYGVGPLSDNGRAIADVNRSLADDDRVEQVLLPLRDGVTLVQWARPGAAGTGSVDTTDSTDGREG</sequence>
<keyword evidence="6" id="KW-1185">Reference proteome</keyword>
<evidence type="ECO:0008006" key="7">
    <source>
        <dbReference type="Google" id="ProtNLM"/>
    </source>
</evidence>
<gene>
    <name evidence="5" type="ORF">GCM10009737_01410</name>
</gene>
<dbReference type="Proteomes" id="UP001501612">
    <property type="component" value="Unassembled WGS sequence"/>
</dbReference>
<dbReference type="RefSeq" id="WP_344002267.1">
    <property type="nucleotide sequence ID" value="NZ_BAAAMY010000001.1"/>
</dbReference>
<dbReference type="PANTHER" id="PTHR10509">
    <property type="entry name" value="O-METHYLTRANSFERASE-RELATED"/>
    <property type="match status" value="1"/>
</dbReference>
<evidence type="ECO:0000313" key="6">
    <source>
        <dbReference type="Proteomes" id="UP001501612"/>
    </source>
</evidence>
<proteinExistence type="predicted"/>
<dbReference type="Pfam" id="PF01596">
    <property type="entry name" value="Methyltransf_3"/>
    <property type="match status" value="1"/>
</dbReference>